<accession>A0A4Z2GF23</accession>
<dbReference type="SUPFAM" id="SSF48726">
    <property type="entry name" value="Immunoglobulin"/>
    <property type="match status" value="1"/>
</dbReference>
<comment type="caution">
    <text evidence="2">The sequence shown here is derived from an EMBL/GenBank/DDBJ whole genome shotgun (WGS) entry which is preliminary data.</text>
</comment>
<dbReference type="Proteomes" id="UP000314294">
    <property type="component" value="Unassembled WGS sequence"/>
</dbReference>
<dbReference type="CDD" id="cd00099">
    <property type="entry name" value="IgV"/>
    <property type="match status" value="1"/>
</dbReference>
<feature type="domain" description="Ig-like" evidence="1">
    <location>
        <begin position="1"/>
        <end position="111"/>
    </location>
</feature>
<dbReference type="Gene3D" id="2.60.40.10">
    <property type="entry name" value="Immunoglobulins"/>
    <property type="match status" value="1"/>
</dbReference>
<gene>
    <name evidence="2" type="ORF">EYF80_038003</name>
</gene>
<organism evidence="2 3">
    <name type="scientific">Liparis tanakae</name>
    <name type="common">Tanaka's snailfish</name>
    <dbReference type="NCBI Taxonomy" id="230148"/>
    <lineage>
        <taxon>Eukaryota</taxon>
        <taxon>Metazoa</taxon>
        <taxon>Chordata</taxon>
        <taxon>Craniata</taxon>
        <taxon>Vertebrata</taxon>
        <taxon>Euteleostomi</taxon>
        <taxon>Actinopterygii</taxon>
        <taxon>Neopterygii</taxon>
        <taxon>Teleostei</taxon>
        <taxon>Neoteleostei</taxon>
        <taxon>Acanthomorphata</taxon>
        <taxon>Eupercaria</taxon>
        <taxon>Perciformes</taxon>
        <taxon>Cottioidei</taxon>
        <taxon>Cottales</taxon>
        <taxon>Liparidae</taxon>
        <taxon>Liparis</taxon>
    </lineage>
</organism>
<dbReference type="InterPro" id="IPR013106">
    <property type="entry name" value="Ig_V-set"/>
</dbReference>
<dbReference type="EMBL" id="SRLO01000570">
    <property type="protein sequence ID" value="TNN51775.1"/>
    <property type="molecule type" value="Genomic_DNA"/>
</dbReference>
<dbReference type="OrthoDB" id="6431884at2759"/>
<sequence>MHKAVEVYLGESAQIPCQYNFTDADNEPGFVMIQWFVTSAGNSARKRIFYGDGSQQIVDNNTDYSGRIEVTPDQQLTRLTIKDVQLQDEREFFCQVNGLAAGNAEGKTHLRVFGKMGSQHKFSVSDKALFKGRFTVI</sequence>
<dbReference type="AlphaFoldDB" id="A0A4Z2GF23"/>
<dbReference type="SMART" id="SM00409">
    <property type="entry name" value="IG"/>
    <property type="match status" value="1"/>
</dbReference>
<evidence type="ECO:0000313" key="2">
    <source>
        <dbReference type="EMBL" id="TNN51775.1"/>
    </source>
</evidence>
<keyword evidence="3" id="KW-1185">Reference proteome</keyword>
<dbReference type="Pfam" id="PF07686">
    <property type="entry name" value="V-set"/>
    <property type="match status" value="1"/>
</dbReference>
<evidence type="ECO:0000313" key="3">
    <source>
        <dbReference type="Proteomes" id="UP000314294"/>
    </source>
</evidence>
<dbReference type="InterPro" id="IPR013783">
    <property type="entry name" value="Ig-like_fold"/>
</dbReference>
<name>A0A4Z2GF23_9TELE</name>
<proteinExistence type="predicted"/>
<dbReference type="InterPro" id="IPR003599">
    <property type="entry name" value="Ig_sub"/>
</dbReference>
<reference evidence="2 3" key="1">
    <citation type="submission" date="2019-03" db="EMBL/GenBank/DDBJ databases">
        <title>First draft genome of Liparis tanakae, snailfish: a comprehensive survey of snailfish specific genes.</title>
        <authorList>
            <person name="Kim W."/>
            <person name="Song I."/>
            <person name="Jeong J.-H."/>
            <person name="Kim D."/>
            <person name="Kim S."/>
            <person name="Ryu S."/>
            <person name="Song J.Y."/>
            <person name="Lee S.K."/>
        </authorList>
    </citation>
    <scope>NUCLEOTIDE SEQUENCE [LARGE SCALE GENOMIC DNA]</scope>
    <source>
        <tissue evidence="2">Muscle</tissue>
    </source>
</reference>
<dbReference type="PROSITE" id="PS50835">
    <property type="entry name" value="IG_LIKE"/>
    <property type="match status" value="1"/>
</dbReference>
<protein>
    <recommendedName>
        <fullName evidence="1">Ig-like domain-containing protein</fullName>
    </recommendedName>
</protein>
<dbReference type="InterPro" id="IPR007110">
    <property type="entry name" value="Ig-like_dom"/>
</dbReference>
<dbReference type="InterPro" id="IPR036179">
    <property type="entry name" value="Ig-like_dom_sf"/>
</dbReference>
<evidence type="ECO:0000259" key="1">
    <source>
        <dbReference type="PROSITE" id="PS50835"/>
    </source>
</evidence>